<feature type="compositionally biased region" description="Acidic residues" evidence="1">
    <location>
        <begin position="35"/>
        <end position="44"/>
    </location>
</feature>
<evidence type="ECO:0000256" key="1">
    <source>
        <dbReference type="SAM" id="MobiDB-lite"/>
    </source>
</evidence>
<sequence>MGRTAREHGAVRRGGRGNGIHTRGLIWSPGGEPSLPEEEEEYEPDVEHYYGPRYLWNANF</sequence>
<dbReference type="AlphaFoldDB" id="A0A9W6IBF5"/>
<evidence type="ECO:0000313" key="3">
    <source>
        <dbReference type="Proteomes" id="UP001143474"/>
    </source>
</evidence>
<feature type="region of interest" description="Disordered" evidence="1">
    <location>
        <begin position="1"/>
        <end position="44"/>
    </location>
</feature>
<organism evidence="2 3">
    <name type="scientific">Streptosporangium carneum</name>
    <dbReference type="NCBI Taxonomy" id="47481"/>
    <lineage>
        <taxon>Bacteria</taxon>
        <taxon>Bacillati</taxon>
        <taxon>Actinomycetota</taxon>
        <taxon>Actinomycetes</taxon>
        <taxon>Streptosporangiales</taxon>
        <taxon>Streptosporangiaceae</taxon>
        <taxon>Streptosporangium</taxon>
    </lineage>
</organism>
<keyword evidence="3" id="KW-1185">Reference proteome</keyword>
<evidence type="ECO:0000313" key="2">
    <source>
        <dbReference type="EMBL" id="GLK15307.1"/>
    </source>
</evidence>
<protein>
    <submittedName>
        <fullName evidence="2">Uncharacterized protein</fullName>
    </submittedName>
</protein>
<reference evidence="2" key="1">
    <citation type="journal article" date="2014" name="Int. J. Syst. Evol. Microbiol.">
        <title>Complete genome sequence of Corynebacterium casei LMG S-19264T (=DSM 44701T), isolated from a smear-ripened cheese.</title>
        <authorList>
            <consortium name="US DOE Joint Genome Institute (JGI-PGF)"/>
            <person name="Walter F."/>
            <person name="Albersmeier A."/>
            <person name="Kalinowski J."/>
            <person name="Ruckert C."/>
        </authorList>
    </citation>
    <scope>NUCLEOTIDE SEQUENCE</scope>
    <source>
        <strain evidence="2">VKM Ac-2007</strain>
    </source>
</reference>
<gene>
    <name evidence="2" type="ORF">GCM10017600_87200</name>
</gene>
<dbReference type="EMBL" id="BSEV01000047">
    <property type="protein sequence ID" value="GLK15307.1"/>
    <property type="molecule type" value="Genomic_DNA"/>
</dbReference>
<dbReference type="Proteomes" id="UP001143474">
    <property type="component" value="Unassembled WGS sequence"/>
</dbReference>
<feature type="compositionally biased region" description="Basic and acidic residues" evidence="1">
    <location>
        <begin position="1"/>
        <end position="10"/>
    </location>
</feature>
<reference evidence="2" key="2">
    <citation type="submission" date="2023-01" db="EMBL/GenBank/DDBJ databases">
        <authorList>
            <person name="Sun Q."/>
            <person name="Evtushenko L."/>
        </authorList>
    </citation>
    <scope>NUCLEOTIDE SEQUENCE</scope>
    <source>
        <strain evidence="2">VKM Ac-2007</strain>
    </source>
</reference>
<accession>A0A9W6IBF5</accession>
<name>A0A9W6IBF5_9ACTN</name>
<dbReference type="RefSeq" id="WP_271223522.1">
    <property type="nucleotide sequence ID" value="NZ_BAAAVD010000022.1"/>
</dbReference>
<proteinExistence type="predicted"/>
<comment type="caution">
    <text evidence="2">The sequence shown here is derived from an EMBL/GenBank/DDBJ whole genome shotgun (WGS) entry which is preliminary data.</text>
</comment>